<proteinExistence type="predicted"/>
<reference evidence="1" key="1">
    <citation type="submission" date="2023-04" db="EMBL/GenBank/DDBJ databases">
        <title>Characterization and analysis of the complete genome of Gordonia rubripertincta 112, the degrader of aromatic and aliphatic compounds.</title>
        <authorList>
            <person name="Frantsuzova E."/>
            <person name="Bogun A."/>
            <person name="Delegan Y."/>
        </authorList>
    </citation>
    <scope>NUCLEOTIDE SEQUENCE</scope>
    <source>
        <strain evidence="1">112</strain>
    </source>
</reference>
<protein>
    <submittedName>
        <fullName evidence="1">IS256 family transposase</fullName>
    </submittedName>
</protein>
<sequence length="51" mass="5749">AAQRLKERGTRRSQPRKALGRLVEGQVVTNWKQAPGQLALAYPDRIEPHLS</sequence>
<accession>A0AAW6RHN4</accession>
<feature type="non-terminal residue" evidence="1">
    <location>
        <position position="1"/>
    </location>
</feature>
<gene>
    <name evidence="1" type="ORF">QBL07_23945</name>
</gene>
<name>A0AAW6RHN4_GORRU</name>
<dbReference type="EMBL" id="JARUXG010000036">
    <property type="protein sequence ID" value="MDG6783860.1"/>
    <property type="molecule type" value="Genomic_DNA"/>
</dbReference>
<organism evidence="1">
    <name type="scientific">Gordonia rubripertincta</name>
    <name type="common">Rhodococcus corallinus</name>
    <dbReference type="NCBI Taxonomy" id="36822"/>
    <lineage>
        <taxon>Bacteria</taxon>
        <taxon>Bacillati</taxon>
        <taxon>Actinomycetota</taxon>
        <taxon>Actinomycetes</taxon>
        <taxon>Mycobacteriales</taxon>
        <taxon>Gordoniaceae</taxon>
        <taxon>Gordonia</taxon>
    </lineage>
</organism>
<comment type="caution">
    <text evidence="1">The sequence shown here is derived from an EMBL/GenBank/DDBJ whole genome shotgun (WGS) entry which is preliminary data.</text>
</comment>
<dbReference type="AlphaFoldDB" id="A0AAW6RHN4"/>
<evidence type="ECO:0000313" key="1">
    <source>
        <dbReference type="EMBL" id="MDG6783860.1"/>
    </source>
</evidence>